<dbReference type="GeneID" id="43166950"/>
<dbReference type="RefSeq" id="WP_157094822.1">
    <property type="nucleotide sequence ID" value="NZ_CP140152.1"/>
</dbReference>
<proteinExistence type="predicted"/>
<organism evidence="2 3">
    <name type="scientific">Duganella zoogloeoides</name>
    <dbReference type="NCBI Taxonomy" id="75659"/>
    <lineage>
        <taxon>Bacteria</taxon>
        <taxon>Pseudomonadati</taxon>
        <taxon>Pseudomonadota</taxon>
        <taxon>Betaproteobacteria</taxon>
        <taxon>Burkholderiales</taxon>
        <taxon>Oxalobacteraceae</taxon>
        <taxon>Telluria group</taxon>
        <taxon>Duganella</taxon>
    </lineage>
</organism>
<feature type="region of interest" description="Disordered" evidence="1">
    <location>
        <begin position="25"/>
        <end position="46"/>
    </location>
</feature>
<accession>A0ABZ0XSZ0</accession>
<dbReference type="EMBL" id="CP140152">
    <property type="protein sequence ID" value="WQH02865.1"/>
    <property type="molecule type" value="Genomic_DNA"/>
</dbReference>
<gene>
    <name evidence="2" type="ORF">SR858_17560</name>
</gene>
<name>A0ABZ0XSZ0_9BURK</name>
<evidence type="ECO:0000313" key="2">
    <source>
        <dbReference type="EMBL" id="WQH02865.1"/>
    </source>
</evidence>
<evidence type="ECO:0000256" key="1">
    <source>
        <dbReference type="SAM" id="MobiDB-lite"/>
    </source>
</evidence>
<keyword evidence="3" id="KW-1185">Reference proteome</keyword>
<evidence type="ECO:0000313" key="3">
    <source>
        <dbReference type="Proteomes" id="UP001326110"/>
    </source>
</evidence>
<dbReference type="Proteomes" id="UP001326110">
    <property type="component" value="Chromosome"/>
</dbReference>
<sequence>MSTTRRTASSRPRTRNYRWTSTCRWPRHTTTGHRHATKRAVRHQRK</sequence>
<reference evidence="2 3" key="1">
    <citation type="submission" date="2023-11" db="EMBL/GenBank/DDBJ databases">
        <title>MicrobeMod: A computational toolkit for identifying prokaryotic methylation and restriction-modification with nanopore sequencing.</title>
        <authorList>
            <person name="Crits-Christoph A."/>
            <person name="Kang S.C."/>
            <person name="Lee H."/>
            <person name="Ostrov N."/>
        </authorList>
    </citation>
    <scope>NUCLEOTIDE SEQUENCE [LARGE SCALE GENOMIC DNA]</scope>
    <source>
        <strain evidence="2 3">ATCC 25935</strain>
    </source>
</reference>
<protein>
    <submittedName>
        <fullName evidence="2">Uncharacterized protein</fullName>
    </submittedName>
</protein>